<proteinExistence type="predicted"/>
<gene>
    <name evidence="2" type="ORF">QYM36_013805</name>
</gene>
<dbReference type="Proteomes" id="UP001187531">
    <property type="component" value="Unassembled WGS sequence"/>
</dbReference>
<protein>
    <submittedName>
        <fullName evidence="2">Uncharacterized protein</fullName>
    </submittedName>
</protein>
<organism evidence="2 3">
    <name type="scientific">Artemia franciscana</name>
    <name type="common">Brine shrimp</name>
    <name type="synonym">Artemia sanfranciscana</name>
    <dbReference type="NCBI Taxonomy" id="6661"/>
    <lineage>
        <taxon>Eukaryota</taxon>
        <taxon>Metazoa</taxon>
        <taxon>Ecdysozoa</taxon>
        <taxon>Arthropoda</taxon>
        <taxon>Crustacea</taxon>
        <taxon>Branchiopoda</taxon>
        <taxon>Anostraca</taxon>
        <taxon>Artemiidae</taxon>
        <taxon>Artemia</taxon>
    </lineage>
</organism>
<name>A0AA88KWS4_ARTSF</name>
<reference evidence="2" key="1">
    <citation type="submission" date="2023-07" db="EMBL/GenBank/DDBJ databases">
        <title>Chromosome-level genome assembly of Artemia franciscana.</title>
        <authorList>
            <person name="Jo E."/>
        </authorList>
    </citation>
    <scope>NUCLEOTIDE SEQUENCE</scope>
    <source>
        <tissue evidence="2">Whole body</tissue>
    </source>
</reference>
<evidence type="ECO:0000256" key="1">
    <source>
        <dbReference type="SAM" id="MobiDB-lite"/>
    </source>
</evidence>
<feature type="compositionally biased region" description="Polar residues" evidence="1">
    <location>
        <begin position="70"/>
        <end position="87"/>
    </location>
</feature>
<dbReference type="AlphaFoldDB" id="A0AA88KWS4"/>
<evidence type="ECO:0000313" key="3">
    <source>
        <dbReference type="Proteomes" id="UP001187531"/>
    </source>
</evidence>
<accession>A0AA88KWS4</accession>
<feature type="compositionally biased region" description="Basic and acidic residues" evidence="1">
    <location>
        <begin position="33"/>
        <end position="47"/>
    </location>
</feature>
<feature type="region of interest" description="Disordered" evidence="1">
    <location>
        <begin position="18"/>
        <end position="91"/>
    </location>
</feature>
<feature type="compositionally biased region" description="Basic and acidic residues" evidence="1">
    <location>
        <begin position="54"/>
        <end position="68"/>
    </location>
</feature>
<dbReference type="EMBL" id="JAVRJZ010000017">
    <property type="protein sequence ID" value="KAK2710278.1"/>
    <property type="molecule type" value="Genomic_DNA"/>
</dbReference>
<evidence type="ECO:0000313" key="2">
    <source>
        <dbReference type="EMBL" id="KAK2710278.1"/>
    </source>
</evidence>
<keyword evidence="3" id="KW-1185">Reference proteome</keyword>
<comment type="caution">
    <text evidence="2">The sequence shown here is derived from an EMBL/GenBank/DDBJ whole genome shotgun (WGS) entry which is preliminary data.</text>
</comment>
<sequence>MEARLFGLTMKDLHFLPADTTGMKKAGPSTQEAIEKPPMTEKEEVRKSSSGSSVDKENPHTWSDRGEKVTVSNPTVGDNGTPATKVQYNMDDKATPGSCWMTTDMNDSATAFTVSPENWIPIPKVRERAKRTN</sequence>